<dbReference type="RefSeq" id="WP_300952373.1">
    <property type="nucleotide sequence ID" value="NZ_JAUHJQ010000003.1"/>
</dbReference>
<dbReference type="EMBL" id="JAUHJQ010000003">
    <property type="protein sequence ID" value="MDN4173266.1"/>
    <property type="molecule type" value="Genomic_DNA"/>
</dbReference>
<reference evidence="3" key="1">
    <citation type="submission" date="2023-06" db="EMBL/GenBank/DDBJ databases">
        <title>Draft genome sequence of Nocardioides sp. SOB77.</title>
        <authorList>
            <person name="Zhang G."/>
        </authorList>
    </citation>
    <scope>NUCLEOTIDE SEQUENCE</scope>
    <source>
        <strain evidence="3">SOB77</strain>
    </source>
</reference>
<evidence type="ECO:0000256" key="2">
    <source>
        <dbReference type="SAM" id="SignalP"/>
    </source>
</evidence>
<evidence type="ECO:0000313" key="4">
    <source>
        <dbReference type="Proteomes" id="UP001168620"/>
    </source>
</evidence>
<keyword evidence="2" id="KW-0732">Signal</keyword>
<keyword evidence="4" id="KW-1185">Reference proteome</keyword>
<dbReference type="Proteomes" id="UP001168620">
    <property type="component" value="Unassembled WGS sequence"/>
</dbReference>
<comment type="caution">
    <text evidence="3">The sequence shown here is derived from an EMBL/GenBank/DDBJ whole genome shotgun (WGS) entry which is preliminary data.</text>
</comment>
<feature type="compositionally biased region" description="Acidic residues" evidence="1">
    <location>
        <begin position="157"/>
        <end position="170"/>
    </location>
</feature>
<evidence type="ECO:0000256" key="1">
    <source>
        <dbReference type="SAM" id="MobiDB-lite"/>
    </source>
</evidence>
<feature type="signal peptide" evidence="2">
    <location>
        <begin position="1"/>
        <end position="29"/>
    </location>
</feature>
<evidence type="ECO:0000313" key="3">
    <source>
        <dbReference type="EMBL" id="MDN4173266.1"/>
    </source>
</evidence>
<feature type="chain" id="PRO_5045762172" evidence="2">
    <location>
        <begin position="30"/>
        <end position="170"/>
    </location>
</feature>
<proteinExistence type="predicted"/>
<sequence length="170" mass="17258">MRGRARAAALAASLVVGGVLMGGCSGSDASPEEAAADTESSRASVEDAVRSVAGVAAGVDLELGPLRGEWSVCTAEPPSLQYGAGGSGRPDGSMADQIAALTDALEADGWTVENAGTEPRAYAVLVRDDLRATLGESRRHPGQVDAGVAGPCVDTTPEQDDLLTETYDIE</sequence>
<name>A0ABT8FF05_9ACTN</name>
<protein>
    <submittedName>
        <fullName evidence="3">Uncharacterized protein</fullName>
    </submittedName>
</protein>
<feature type="region of interest" description="Disordered" evidence="1">
    <location>
        <begin position="136"/>
        <end position="170"/>
    </location>
</feature>
<gene>
    <name evidence="3" type="ORF">QWY28_09960</name>
</gene>
<dbReference type="PROSITE" id="PS51257">
    <property type="entry name" value="PROKAR_LIPOPROTEIN"/>
    <property type="match status" value="1"/>
</dbReference>
<accession>A0ABT8FF05</accession>
<organism evidence="3 4">
    <name type="scientific">Nocardioides oceani</name>
    <dbReference type="NCBI Taxonomy" id="3058369"/>
    <lineage>
        <taxon>Bacteria</taxon>
        <taxon>Bacillati</taxon>
        <taxon>Actinomycetota</taxon>
        <taxon>Actinomycetes</taxon>
        <taxon>Propionibacteriales</taxon>
        <taxon>Nocardioidaceae</taxon>
        <taxon>Nocardioides</taxon>
    </lineage>
</organism>